<dbReference type="Pfam" id="PF09240">
    <property type="entry name" value="IL6Ra-bind"/>
    <property type="match status" value="1"/>
</dbReference>
<evidence type="ECO:0000256" key="12">
    <source>
        <dbReference type="ARBA" id="ARBA00056770"/>
    </source>
</evidence>
<comment type="function">
    <text evidence="12">Cell surface receptor for IL3 expressed on hematopoietic progenitor cells, monocytes and B-lymphocytes that controls the production and differentiation of hematopoietic progenitor cells into lineage-restricted cells. Ligand stimulation rapidly induces hetrodimerization with IL3RB, phosphorylation and enzyme activity of effector proteins such as JAK2 and PI3K that play a role in signaling cell proliferation and differentiation. Activation of JAK2 leads to STAT5-mediated transcriptional program.</text>
</comment>
<keyword evidence="11" id="KW-0325">Glycoprotein</keyword>
<evidence type="ECO:0000256" key="3">
    <source>
        <dbReference type="ARBA" id="ARBA00022475"/>
    </source>
</evidence>
<name>A0A8B7UT99_CASCN</name>
<evidence type="ECO:0000256" key="6">
    <source>
        <dbReference type="ARBA" id="ARBA00022843"/>
    </source>
</evidence>
<dbReference type="InterPro" id="IPR015321">
    <property type="entry name" value="TypeI_recpt_CBD"/>
</dbReference>
<dbReference type="AlphaFoldDB" id="A0A8B7UT99"/>
<dbReference type="InterPro" id="IPR013783">
    <property type="entry name" value="Ig-like_fold"/>
</dbReference>
<feature type="domain" description="Type I cytokine receptor cytokine-binding" evidence="17">
    <location>
        <begin position="109"/>
        <end position="220"/>
    </location>
</feature>
<proteinExistence type="inferred from homology"/>
<dbReference type="Gene3D" id="2.60.40.3850">
    <property type="match status" value="1"/>
</dbReference>
<comment type="similarity">
    <text evidence="2">Belongs to the type I cytokine receptor family. Type 5 subfamily.</text>
</comment>
<evidence type="ECO:0000313" key="19">
    <source>
        <dbReference type="RefSeq" id="XP_020022880.1"/>
    </source>
</evidence>
<dbReference type="Pfam" id="PF18611">
    <property type="entry name" value="IL3Ra_N"/>
    <property type="match status" value="1"/>
</dbReference>
<evidence type="ECO:0000256" key="15">
    <source>
        <dbReference type="SAM" id="Phobius"/>
    </source>
</evidence>
<evidence type="ECO:0000256" key="7">
    <source>
        <dbReference type="ARBA" id="ARBA00022989"/>
    </source>
</evidence>
<sequence>MPFLWLPVFGMLVTGLLQTPKDAKPPITNLRMEPKYKRLTWELSGNVSDVWCLKGGTHKKRANDNRYCQYLTLSLCKVTNYTVQVGHPPFSAWILFPEPDKNPEAAAANLSCRVHDVDFVTCHWAVGKVASGDSVQYQLFWMDKYVCQVHFQGRGGWLLTDPQNLVTCHRDNMEHECPRYSKNEHGVHVQCHFYNVTKYPQSFKVMVRGISQGHTVSCTQFHQNMNYYEVLSPPNVTADCNKSHSFMMWQMFSHFTKDFEYDLHILKESQSGKNKNPEVFTAKDIKTEFYTLPNPGAYTVQIRVRADLLNLASAWSTPKRFVCDTDEDKRTRVWRTALLVALGTLVMALGTFFFCKKCSLPQKLFPPIPKMKDPIGDNPHDDMMAWEAAQDDCPVTQLQILAEK</sequence>
<keyword evidence="5 16" id="KW-0732">Signal</keyword>
<dbReference type="KEGG" id="ccan:109688754"/>
<dbReference type="PANTHER" id="PTHR23037">
    <property type="entry name" value="CYTOKINE RECEPTOR"/>
    <property type="match status" value="1"/>
</dbReference>
<dbReference type="GO" id="GO:0004912">
    <property type="term" value="F:interleukin-3 receptor activity"/>
    <property type="evidence" value="ECO:0007669"/>
    <property type="project" value="UniProtKB-ARBA"/>
</dbReference>
<evidence type="ECO:0000256" key="2">
    <source>
        <dbReference type="ARBA" id="ARBA00008159"/>
    </source>
</evidence>
<evidence type="ECO:0000256" key="16">
    <source>
        <dbReference type="SAM" id="SignalP"/>
    </source>
</evidence>
<dbReference type="InterPro" id="IPR036116">
    <property type="entry name" value="FN3_sf"/>
</dbReference>
<comment type="subunit">
    <text evidence="13">Interacts with IL3. Heterodimer of an alpha and a beta subunit. The beta subunit is common to the IL3, IL5 and GM-CSF receptors.</text>
</comment>
<keyword evidence="10 19" id="KW-0675">Receptor</keyword>
<evidence type="ECO:0000256" key="4">
    <source>
        <dbReference type="ARBA" id="ARBA00022692"/>
    </source>
</evidence>
<dbReference type="SUPFAM" id="SSF49265">
    <property type="entry name" value="Fibronectin type III"/>
    <property type="match status" value="1"/>
</dbReference>
<feature type="domain" description="IL-3 receptor alpha chain N-terminal" evidence="18">
    <location>
        <begin position="27"/>
        <end position="97"/>
    </location>
</feature>
<evidence type="ECO:0000256" key="10">
    <source>
        <dbReference type="ARBA" id="ARBA00023170"/>
    </source>
</evidence>
<keyword evidence="4 15" id="KW-0812">Transmembrane</keyword>
<evidence type="ECO:0000256" key="13">
    <source>
        <dbReference type="ARBA" id="ARBA00065508"/>
    </source>
</evidence>
<evidence type="ECO:0000256" key="9">
    <source>
        <dbReference type="ARBA" id="ARBA00023157"/>
    </source>
</evidence>
<dbReference type="OrthoDB" id="9634868at2759"/>
<organism evidence="20">
    <name type="scientific">Castor canadensis</name>
    <name type="common">American beaver</name>
    <dbReference type="NCBI Taxonomy" id="51338"/>
    <lineage>
        <taxon>Eukaryota</taxon>
        <taxon>Metazoa</taxon>
        <taxon>Chordata</taxon>
        <taxon>Craniata</taxon>
        <taxon>Vertebrata</taxon>
        <taxon>Euteleostomi</taxon>
        <taxon>Mammalia</taxon>
        <taxon>Eutheria</taxon>
        <taxon>Euarchontoglires</taxon>
        <taxon>Glires</taxon>
        <taxon>Rodentia</taxon>
        <taxon>Castorimorpha</taxon>
        <taxon>Castoridae</taxon>
        <taxon>Castor</taxon>
    </lineage>
</organism>
<evidence type="ECO:0000256" key="14">
    <source>
        <dbReference type="ARBA" id="ARBA00074205"/>
    </source>
</evidence>
<evidence type="ECO:0000256" key="8">
    <source>
        <dbReference type="ARBA" id="ARBA00023136"/>
    </source>
</evidence>
<dbReference type="RefSeq" id="XP_020022886.1">
    <property type="nucleotide sequence ID" value="XM_020167297.1"/>
</dbReference>
<dbReference type="CTD" id="3563"/>
<evidence type="ECO:0000259" key="18">
    <source>
        <dbReference type="Pfam" id="PF18611"/>
    </source>
</evidence>
<feature type="signal peptide" evidence="16">
    <location>
        <begin position="1"/>
        <end position="23"/>
    </location>
</feature>
<keyword evidence="9" id="KW-1015">Disulfide bond</keyword>
<keyword evidence="8 15" id="KW-0472">Membrane</keyword>
<dbReference type="FunFam" id="2.60.40.10:FF:002832">
    <property type="entry name" value="Interleukin-3 receptor subunit alpha"/>
    <property type="match status" value="1"/>
</dbReference>
<evidence type="ECO:0000256" key="1">
    <source>
        <dbReference type="ARBA" id="ARBA00004251"/>
    </source>
</evidence>
<evidence type="ECO:0000259" key="17">
    <source>
        <dbReference type="Pfam" id="PF09240"/>
    </source>
</evidence>
<keyword evidence="6" id="KW-0832">Ubl conjugation</keyword>
<evidence type="ECO:0000256" key="5">
    <source>
        <dbReference type="ARBA" id="ARBA00022729"/>
    </source>
</evidence>
<evidence type="ECO:0000256" key="11">
    <source>
        <dbReference type="ARBA" id="ARBA00023180"/>
    </source>
</evidence>
<keyword evidence="7 15" id="KW-1133">Transmembrane helix</keyword>
<reference evidence="19 20" key="1">
    <citation type="submission" date="2025-04" db="UniProtKB">
        <authorList>
            <consortium name="RefSeq"/>
        </authorList>
    </citation>
    <scope>IDENTIFICATION</scope>
    <source>
        <tissue evidence="19 20">Leukocyte</tissue>
    </source>
</reference>
<dbReference type="GO" id="GO:0009897">
    <property type="term" value="C:external side of plasma membrane"/>
    <property type="evidence" value="ECO:0007669"/>
    <property type="project" value="TreeGrafter"/>
</dbReference>
<feature type="chain" id="PRO_5044665100" description="Interleukin-3 receptor subunit alpha" evidence="16">
    <location>
        <begin position="24"/>
        <end position="404"/>
    </location>
</feature>
<dbReference type="RefSeq" id="XP_020022880.1">
    <property type="nucleotide sequence ID" value="XM_020167291.1"/>
</dbReference>
<dbReference type="PANTHER" id="PTHR23037:SF46">
    <property type="entry name" value="INTERLEUKIN 5 RECEPTOR SUBUNIT ALPHA"/>
    <property type="match status" value="1"/>
</dbReference>
<dbReference type="Gene3D" id="2.60.40.10">
    <property type="entry name" value="Immunoglobulins"/>
    <property type="match status" value="2"/>
</dbReference>
<comment type="subcellular location">
    <subcellularLocation>
        <location evidence="1">Cell membrane</location>
        <topology evidence="1">Single-pass type I membrane protein</topology>
    </subcellularLocation>
</comment>
<dbReference type="InterPro" id="IPR040907">
    <property type="entry name" value="IL3Ra_N"/>
</dbReference>
<feature type="transmembrane region" description="Helical" evidence="15">
    <location>
        <begin position="333"/>
        <end position="355"/>
    </location>
</feature>
<evidence type="ECO:0000313" key="20">
    <source>
        <dbReference type="RefSeq" id="XP_020022886.1"/>
    </source>
</evidence>
<keyword evidence="3" id="KW-1003">Cell membrane</keyword>
<protein>
    <recommendedName>
        <fullName evidence="14">Interleukin-3 receptor subunit alpha</fullName>
    </recommendedName>
</protein>
<accession>A0A8B7UT99</accession>
<gene>
    <name evidence="19 20" type="primary">Il3ra</name>
</gene>